<comment type="caution">
    <text evidence="1">The sequence shown here is derived from an EMBL/GenBank/DDBJ whole genome shotgun (WGS) entry which is preliminary data.</text>
</comment>
<protein>
    <submittedName>
        <fullName evidence="1">Uncharacterized protein</fullName>
    </submittedName>
</protein>
<dbReference type="EMBL" id="JACHJT010000001">
    <property type="protein sequence ID" value="MBB4933750.1"/>
    <property type="molecule type" value="Genomic_DNA"/>
</dbReference>
<dbReference type="Proteomes" id="UP000523007">
    <property type="component" value="Unassembled WGS sequence"/>
</dbReference>
<gene>
    <name evidence="1" type="ORF">F4561_004570</name>
</gene>
<name>A0A7W7W5G7_9ACTN</name>
<evidence type="ECO:0000313" key="1">
    <source>
        <dbReference type="EMBL" id="MBB4933750.1"/>
    </source>
</evidence>
<sequence>MEHVPTWASLGLRIGDEARAWCLTYSDIKPILTLHGGELSVSLCPSDRDSPVSEAELRFARELVTQARSYLAELERLAHVHTASANEPGAT</sequence>
<keyword evidence="2" id="KW-1185">Reference proteome</keyword>
<proteinExistence type="predicted"/>
<accession>A0A7W7W5G7</accession>
<dbReference type="RefSeq" id="WP_184581312.1">
    <property type="nucleotide sequence ID" value="NZ_JACHJT010000001.1"/>
</dbReference>
<organism evidence="1 2">
    <name type="scientific">Lipingzhangella halophila</name>
    <dbReference type="NCBI Taxonomy" id="1783352"/>
    <lineage>
        <taxon>Bacteria</taxon>
        <taxon>Bacillati</taxon>
        <taxon>Actinomycetota</taxon>
        <taxon>Actinomycetes</taxon>
        <taxon>Streptosporangiales</taxon>
        <taxon>Nocardiopsidaceae</taxon>
        <taxon>Lipingzhangella</taxon>
    </lineage>
</organism>
<reference evidence="1 2" key="1">
    <citation type="submission" date="2020-08" db="EMBL/GenBank/DDBJ databases">
        <title>Sequencing the genomes of 1000 actinobacteria strains.</title>
        <authorList>
            <person name="Klenk H.-P."/>
        </authorList>
    </citation>
    <scope>NUCLEOTIDE SEQUENCE [LARGE SCALE GENOMIC DNA]</scope>
    <source>
        <strain evidence="1 2">DSM 102030</strain>
    </source>
</reference>
<dbReference type="AlphaFoldDB" id="A0A7W7W5G7"/>
<evidence type="ECO:0000313" key="2">
    <source>
        <dbReference type="Proteomes" id="UP000523007"/>
    </source>
</evidence>